<proteinExistence type="predicted"/>
<keyword evidence="4" id="KW-0472">Membrane</keyword>
<reference evidence="6 7" key="1">
    <citation type="journal article" date="2016" name="Nat. Commun.">
        <title>Thousands of microbial genomes shed light on interconnected biogeochemical processes in an aquifer system.</title>
        <authorList>
            <person name="Anantharaman K."/>
            <person name="Brown C.T."/>
            <person name="Hug L.A."/>
            <person name="Sharon I."/>
            <person name="Castelle C.J."/>
            <person name="Probst A.J."/>
            <person name="Thomas B.C."/>
            <person name="Singh A."/>
            <person name="Wilkins M.J."/>
            <person name="Karaoz U."/>
            <person name="Brodie E.L."/>
            <person name="Williams K.H."/>
            <person name="Hubbard S.S."/>
            <person name="Banfield J.F."/>
        </authorList>
    </citation>
    <scope>NUCLEOTIDE SEQUENCE [LARGE SCALE GENOMIC DNA]</scope>
</reference>
<feature type="region of interest" description="Disordered" evidence="3">
    <location>
        <begin position="3015"/>
        <end position="3047"/>
    </location>
</feature>
<dbReference type="EMBL" id="MFEH01000002">
    <property type="protein sequence ID" value="OGE74033.1"/>
    <property type="molecule type" value="Genomic_DNA"/>
</dbReference>
<organism evidence="6 7">
    <name type="scientific">Candidatus Doudnabacteria bacterium RIFCSPHIGHO2_01_FULL_41_86</name>
    <dbReference type="NCBI Taxonomy" id="1817821"/>
    <lineage>
        <taxon>Bacteria</taxon>
        <taxon>Candidatus Doudnaibacteriota</taxon>
    </lineage>
</organism>
<keyword evidence="4" id="KW-1133">Transmembrane helix</keyword>
<evidence type="ECO:0000259" key="5">
    <source>
        <dbReference type="SMART" id="SM00560"/>
    </source>
</evidence>
<feature type="domain" description="LamG-like jellyroll fold" evidence="5">
    <location>
        <begin position="2358"/>
        <end position="2489"/>
    </location>
</feature>
<keyword evidence="4" id="KW-0812">Transmembrane</keyword>
<feature type="compositionally biased region" description="Polar residues" evidence="3">
    <location>
        <begin position="2835"/>
        <end position="2844"/>
    </location>
</feature>
<dbReference type="STRING" id="1817821.A2717_00675"/>
<dbReference type="Gene3D" id="2.60.120.560">
    <property type="entry name" value="Exo-inulinase, domain 1"/>
    <property type="match status" value="2"/>
</dbReference>
<accession>A0A1F5N8W8</accession>
<comment type="caution">
    <text evidence="6">The sequence shown here is derived from an EMBL/GenBank/DDBJ whole genome shotgun (WGS) entry which is preliminary data.</text>
</comment>
<dbReference type="Pfam" id="PF10102">
    <property type="entry name" value="DUF2341"/>
    <property type="match status" value="1"/>
</dbReference>
<dbReference type="InterPro" id="IPR013320">
    <property type="entry name" value="ConA-like_dom_sf"/>
</dbReference>
<evidence type="ECO:0000256" key="2">
    <source>
        <dbReference type="ARBA" id="ARBA00023157"/>
    </source>
</evidence>
<sequence length="3047" mass="309124">MPSGASNRLSSKLSALSFLRPVLYVGVFFVAGFLLFGYAQSAQAAITYVGGAEGSGNSADYAVSLTGLTGGSDSAAKMGDLVIVATGFGSTSNGNPGVSTAGYTEVADLWANDSNDGNFSVNWKIMGSTPDTDVTCVGSGNAAHGAVCVVHVWRGVDQTTPMDVTDVEDTGNNGTAPPNCGSITPTTSGAYVICAALQGTAAADTSIAAPSGYGNQVDISVDPGTAGTVGIASKAWTSGAEDPAAWASWATANTDGWGAVTLALRPATFIDISGTCHAYNQSDNCTDTGEVKVAINGALQTYSTQPTVGGTWTISNIYQPASGASIIVFIDGAATNADRAAAVTLYDGSGNVDLLRLYKEHLTIGTDSGSANSAQTVANTNLDDYDTTNDADVFYDILSAGTCETIGSFTGLCVDGSDTSTQEEVLVLTGNTLAPGGNIQSDYFEIVGTLNANSSTMTVQGSGTPFVITGAFTEATSTVDYTNASSPTITNETYNNLTISGTISSGTQTATVAGTFASTGTFTPAAGTITVNGGGSITNGGSLTFFNLTTSCSSTAVTANISFAVAGTLTNGSTCTLAPTSGTITFNNGSVISNSGTLTFNNLTIANSATVTANTSYNVNGTLTVGSTANLTATSGTVTGNSTSFQISNSGTLVFSGLTIAATPASSTNASFSVAGALTVDSTKTLTMAAATTVTLNSGASLTNNGSGMSFVNLTLASSAGSIFISGNFDVSGTFTINSGAILVPNESTVVNNAGAAGTITGSGKVNVTRTTATADYSSQYKFTTNTLTNLTVDYASATQDLSNLTYGNLTISGSITGSTATAAVGGTFNVTGTFTPTAGTLTVNGGGVITNGGTLTFINLTTSCSSTAVTANTSFSVAGTLTNGSTCTLAPTSGTITMSGVGSGISNSGTLTFNNITIAETPTAQTQYNTSYSVAGTLTLSATKTFAPTSGTITMSATGSGITNSGTSMVLNNLTIAETPTAQSQYNTSYSVGGTFTLNASKTYSPTSGTVTVNGGGAIVNSGTLLSFNNLTTSCSSTAVTADTSFTVKDTLTNGATCTLSPTSGTITINGGGTITNSGTLLSFNNLTTSCSSTSVTANTSFTVKTLFTNGSTCTLAPSSGTYTFNDDFTNSGTFTASGTHTTVLATTATSVITGASTFFNFQITGIGAAKTVQFEAGIVFSFTGAANSFIVTGTAGNLITITSTTTAVWLADFTNTQNTATYVFLQHSGCSTSAVVSMDATSTNDATATINDSACWSFPAAGITIQGIIYQNDGSTALDCSVGGNRTVRVKVNDAGSYTGDCSLSDGTFTISTNVTISAQNDVIIAYLDGESEFATTITKAKDTSTNITDMYLYQNRVTIRTETTAAAMSILDMDGYDSVEDPDIKFTATDAAPDTLVVLDGSMLLLFDNATTTTAFTPGGTVTTDVSTSGTDTIVDGDLTIQSGATLTMGTNTLSVGGDFTCSGTCSYSSGQTTTFTATSTGFDVEDGTSNFDTLNFNGSGGEWTLASALAPVDNLTVTAGTLVTGSSITGASSKTFQVNNGAFFRLTGAGTYPTTFTTYTFQPTSTMQYYSNSITITAATYGHLTLGNGSNTYTLPASNVTITGNLVVASGSLVTKSASNTLIFAIGGGSSQTVTDSNATKQDLGLIQISANSGNSTLSLSSSIKATKITIDASQILNGGSNTITLTGGGTGTSRPLYNNGGTVTLSSATVNYVVATTSTDIEATTYNNLGVGTDANANATPYQLMGTTTVSSTLTIGNASSSGNDTLDTTGSNHALNAGAIDITAFGILTTNSSTITLTGSGTPFTISGVFNRDSSIVVYNATAATNITATTYDSLTFSPASAATYTLPNSNITLRANLTIGLNTTVTKGSGTIIFAKGNTDQTWTDNTVSSQDIGAVQISAFGTPTTLSTTTNVKATSIIVDASQNLNITSDTLVLTGTSSPLTLSGSNTFTITGSTVQYTGTTATVTGTTFNNLTLGGTGTYTLPAADITLRGNLVVTTNATITKSAANKIIFAIGGGSTQTLTSNATNSDLGIIQISANSGASTLLMGSSFKVTSVTIDASQILLPNPTYTLSFTAATGQITNNGTFNTSDATIEFIPSQASGDVDVPALTYNNLILNKASNTFKPAAGTYSVLNTLTVSAGTLDLNTYDPTITVGSSNSDVWWNSSWLNRRKITLNNSASSENLVNFPVLISLSDTVGNIDDSKTQNSGQDIRFVDADGTSLSHEIEKWDETGTSLVWVKVPQINAASSTDYIWMYYNNSGASDGQSANGVWDANYQGVWHLKEDPTTTCTGTKEVCDSTNFDNDGDANGSMAAGAQAAGKIGGSLDFDGTDDYIDVGAGVGIDFDSSSSLTLEAWAKLEDTNQSSPVIVARQDDATGEYTLFFGEATDKTPSIYLNVSAWNEKIDAASALSPDTWYHIAATYDGSNVRMYINGTQSDSAALSGTITDSSDNTKIGMGNSLFFNGDLDEVRISSTPRTADWIEAVYLYTNDTTKYSYSAEESSTGAGSVIITDTLSASGTNALTVYGNWTNNGTFTSNNGTVVFAPTGSTAIIAGTAATNFYNFTVTNASAGKTIKFRNGASTGFTGNFSVNGTNNSPITISSDSAGVQWLLNLSGTTDLKFLILKDAGCFGGTQSIVLHPSIQNLGNNDTSCWKLITQGPPTGASGGGSGGVNLLPDIFTTFDTNNWGLNGSSTFAISTNTVYSTTGASSDSLARWIGSSFGNDHYAEMTIAAAAADPAYIGVAVRVQDSGMSGYVANCSSTNIKLLEWNAGAETVHYTGTACAVNDVIRLEVTGSSFVLKVNGSTVTTLTDATYSSGKPGLSGRDNSTGTRGDNWTAGTASGGGGSGGSGGGAGGSSTLPESFSSGSVLSGSWTTVSSGAFGISSTAVHSNAAAADTMAYWNAASFNDNQYAEMTVTAVASGTHIGVAVRVQSGSHSGYGAYCDGTEIKLIEWSAGAQDTVHYTGSACSTSDLLRLEVTGSTIVLKRNGSTLTTVSDATFSTGKPGLVGRGDQTTTLGDSWNAGSISGGGGGGGSP</sequence>
<evidence type="ECO:0000256" key="3">
    <source>
        <dbReference type="SAM" id="MobiDB-lite"/>
    </source>
</evidence>
<feature type="region of interest" description="Disordered" evidence="3">
    <location>
        <begin position="2825"/>
        <end position="2869"/>
    </location>
</feature>
<evidence type="ECO:0000256" key="4">
    <source>
        <dbReference type="SAM" id="Phobius"/>
    </source>
</evidence>
<dbReference type="InterPro" id="IPR018765">
    <property type="entry name" value="DUF2341"/>
</dbReference>
<dbReference type="InterPro" id="IPR006558">
    <property type="entry name" value="LamG-like"/>
</dbReference>
<evidence type="ECO:0000256" key="1">
    <source>
        <dbReference type="ARBA" id="ARBA00022729"/>
    </source>
</evidence>
<protein>
    <recommendedName>
        <fullName evidence="5">LamG-like jellyroll fold domain-containing protein</fullName>
    </recommendedName>
</protein>
<feature type="compositionally biased region" description="Gly residues" evidence="3">
    <location>
        <begin position="3037"/>
        <end position="3047"/>
    </location>
</feature>
<dbReference type="Gene3D" id="2.60.120.200">
    <property type="match status" value="1"/>
</dbReference>
<evidence type="ECO:0000313" key="6">
    <source>
        <dbReference type="EMBL" id="OGE74033.1"/>
    </source>
</evidence>
<dbReference type="Proteomes" id="UP000177610">
    <property type="component" value="Unassembled WGS sequence"/>
</dbReference>
<dbReference type="Pfam" id="PF13385">
    <property type="entry name" value="Laminin_G_3"/>
    <property type="match status" value="1"/>
</dbReference>
<dbReference type="SUPFAM" id="SSF49899">
    <property type="entry name" value="Concanavalin A-like lectins/glucanases"/>
    <property type="match status" value="1"/>
</dbReference>
<keyword evidence="2" id="KW-1015">Disulfide bond</keyword>
<keyword evidence="1" id="KW-0732">Signal</keyword>
<gene>
    <name evidence="6" type="ORF">A2717_00675</name>
</gene>
<feature type="transmembrane region" description="Helical" evidence="4">
    <location>
        <begin position="21"/>
        <end position="39"/>
    </location>
</feature>
<feature type="compositionally biased region" description="Gly residues" evidence="3">
    <location>
        <begin position="2851"/>
        <end position="2866"/>
    </location>
</feature>
<name>A0A1F5N8W8_9BACT</name>
<feature type="compositionally biased region" description="Polar residues" evidence="3">
    <location>
        <begin position="3023"/>
        <end position="3034"/>
    </location>
</feature>
<evidence type="ECO:0000313" key="7">
    <source>
        <dbReference type="Proteomes" id="UP000177610"/>
    </source>
</evidence>
<dbReference type="SMART" id="SM00560">
    <property type="entry name" value="LamGL"/>
    <property type="match status" value="1"/>
</dbReference>